<organism evidence="1 2">
    <name type="scientific">Geobacillus thermoleovorans</name>
    <name type="common">Bacillus thermoleovorans</name>
    <dbReference type="NCBI Taxonomy" id="33941"/>
    <lineage>
        <taxon>Bacteria</taxon>
        <taxon>Bacillati</taxon>
        <taxon>Bacillota</taxon>
        <taxon>Bacilli</taxon>
        <taxon>Bacillales</taxon>
        <taxon>Anoxybacillaceae</taxon>
        <taxon>Geobacillus</taxon>
        <taxon>Geobacillus thermoleovorans group</taxon>
    </lineage>
</organism>
<name>A0A2Z3N7I7_GEOTH</name>
<evidence type="ECO:0000313" key="1">
    <source>
        <dbReference type="EMBL" id="AWO73649.1"/>
    </source>
</evidence>
<evidence type="ECO:0000313" key="2">
    <source>
        <dbReference type="Proteomes" id="UP000246996"/>
    </source>
</evidence>
<gene>
    <name evidence="1" type="ORF">C1N76_03045</name>
</gene>
<dbReference type="EMBL" id="CP027303">
    <property type="protein sequence ID" value="AWO73649.1"/>
    <property type="molecule type" value="Genomic_DNA"/>
</dbReference>
<protein>
    <submittedName>
        <fullName evidence="1">Uncharacterized protein</fullName>
    </submittedName>
</protein>
<sequence length="68" mass="7731">MLLVCRGWSHCLSMGGKHKPRSIWMECSSTYTYIDATKKFNISLMEKSLVHFSTVEGKPQACLRHAKA</sequence>
<accession>A0A2Z3N7I7</accession>
<reference evidence="2" key="1">
    <citation type="submission" date="2018-02" db="EMBL/GenBank/DDBJ databases">
        <title>The complete genome of bacterial strain SGAirxxxx.</title>
        <authorList>
            <person name="Schuster S.C."/>
        </authorList>
    </citation>
    <scope>NUCLEOTIDE SEQUENCE [LARGE SCALE GENOMIC DNA]</scope>
    <source>
        <strain evidence="2">SGAir0734</strain>
    </source>
</reference>
<proteinExistence type="predicted"/>
<dbReference type="Proteomes" id="UP000246996">
    <property type="component" value="Chromosome"/>
</dbReference>
<dbReference type="AlphaFoldDB" id="A0A2Z3N7I7"/>